<evidence type="ECO:0000259" key="3">
    <source>
        <dbReference type="Pfam" id="PF22725"/>
    </source>
</evidence>
<dbReference type="InterPro" id="IPR055170">
    <property type="entry name" value="GFO_IDH_MocA-like_dom"/>
</dbReference>
<feature type="non-terminal residue" evidence="4">
    <location>
        <position position="270"/>
    </location>
</feature>
<accession>A0A382VA76</accession>
<keyword evidence="1" id="KW-0560">Oxidoreductase</keyword>
<sequence length="270" mass="28839">MPETIPLAIVGCGGMGHRHLYGLAELTRAGLSPFTLVGACDPDEGNANSLADQAADLLGQRPAVAGSLEALAAAADVAAIDLTTTPRYHHTVAIEAFERGWHVMSEKPLGLTARACQLMVRSAAQHDRVLSTAENYRRDPINRLGKALLDAGVIGDPRLMLHHTMGGADRMLISVWRHQKDASGVLLDVGVHFADILEYYLGPAATVFAQTRLHEKTRKNPIAGKDITDGGSPGGVYERWQKNMPAEFEATADDAGDSTMLFESGAGVSY</sequence>
<dbReference type="GO" id="GO:0000166">
    <property type="term" value="F:nucleotide binding"/>
    <property type="evidence" value="ECO:0007669"/>
    <property type="project" value="InterPro"/>
</dbReference>
<dbReference type="EMBL" id="UINC01150019">
    <property type="protein sequence ID" value="SVD42848.1"/>
    <property type="molecule type" value="Genomic_DNA"/>
</dbReference>
<dbReference type="Pfam" id="PF01408">
    <property type="entry name" value="GFO_IDH_MocA"/>
    <property type="match status" value="1"/>
</dbReference>
<dbReference type="Gene3D" id="3.30.360.10">
    <property type="entry name" value="Dihydrodipicolinate Reductase, domain 2"/>
    <property type="match status" value="1"/>
</dbReference>
<dbReference type="GO" id="GO:0016491">
    <property type="term" value="F:oxidoreductase activity"/>
    <property type="evidence" value="ECO:0007669"/>
    <property type="project" value="UniProtKB-KW"/>
</dbReference>
<protein>
    <recommendedName>
        <fullName evidence="5">Gfo/Idh/MocA-like oxidoreductase N-terminal domain-containing protein</fullName>
    </recommendedName>
</protein>
<evidence type="ECO:0000256" key="1">
    <source>
        <dbReference type="ARBA" id="ARBA00023002"/>
    </source>
</evidence>
<evidence type="ECO:0008006" key="5">
    <source>
        <dbReference type="Google" id="ProtNLM"/>
    </source>
</evidence>
<dbReference type="InterPro" id="IPR000683">
    <property type="entry name" value="Gfo/Idh/MocA-like_OxRdtase_N"/>
</dbReference>
<reference evidence="4" key="1">
    <citation type="submission" date="2018-05" db="EMBL/GenBank/DDBJ databases">
        <authorList>
            <person name="Lanie J.A."/>
            <person name="Ng W.-L."/>
            <person name="Kazmierczak K.M."/>
            <person name="Andrzejewski T.M."/>
            <person name="Davidsen T.M."/>
            <person name="Wayne K.J."/>
            <person name="Tettelin H."/>
            <person name="Glass J.I."/>
            <person name="Rusch D."/>
            <person name="Podicherti R."/>
            <person name="Tsui H.-C.T."/>
            <person name="Winkler M.E."/>
        </authorList>
    </citation>
    <scope>NUCLEOTIDE SEQUENCE</scope>
</reference>
<dbReference type="Pfam" id="PF22725">
    <property type="entry name" value="GFO_IDH_MocA_C3"/>
    <property type="match status" value="1"/>
</dbReference>
<dbReference type="Gene3D" id="3.40.50.720">
    <property type="entry name" value="NAD(P)-binding Rossmann-like Domain"/>
    <property type="match status" value="1"/>
</dbReference>
<feature type="domain" description="Gfo/Idh/MocA-like oxidoreductase N-terminal" evidence="2">
    <location>
        <begin position="7"/>
        <end position="132"/>
    </location>
</feature>
<proteinExistence type="predicted"/>
<feature type="domain" description="GFO/IDH/MocA-like oxidoreductase" evidence="3">
    <location>
        <begin position="146"/>
        <end position="268"/>
    </location>
</feature>
<organism evidence="4">
    <name type="scientific">marine metagenome</name>
    <dbReference type="NCBI Taxonomy" id="408172"/>
    <lineage>
        <taxon>unclassified sequences</taxon>
        <taxon>metagenomes</taxon>
        <taxon>ecological metagenomes</taxon>
    </lineage>
</organism>
<gene>
    <name evidence="4" type="ORF">METZ01_LOCUS395702</name>
</gene>
<dbReference type="PANTHER" id="PTHR43818">
    <property type="entry name" value="BCDNA.GH03377"/>
    <property type="match status" value="1"/>
</dbReference>
<name>A0A382VA76_9ZZZZ</name>
<evidence type="ECO:0000313" key="4">
    <source>
        <dbReference type="EMBL" id="SVD42848.1"/>
    </source>
</evidence>
<dbReference type="InterPro" id="IPR036291">
    <property type="entry name" value="NAD(P)-bd_dom_sf"/>
</dbReference>
<dbReference type="SUPFAM" id="SSF51735">
    <property type="entry name" value="NAD(P)-binding Rossmann-fold domains"/>
    <property type="match status" value="1"/>
</dbReference>
<evidence type="ECO:0000259" key="2">
    <source>
        <dbReference type="Pfam" id="PF01408"/>
    </source>
</evidence>
<dbReference type="InterPro" id="IPR050463">
    <property type="entry name" value="Gfo/Idh/MocA_oxidrdct_glycsds"/>
</dbReference>
<dbReference type="AlphaFoldDB" id="A0A382VA76"/>
<dbReference type="PANTHER" id="PTHR43818:SF11">
    <property type="entry name" value="BCDNA.GH03377"/>
    <property type="match status" value="1"/>
</dbReference>
<dbReference type="SUPFAM" id="SSF55347">
    <property type="entry name" value="Glyceraldehyde-3-phosphate dehydrogenase-like, C-terminal domain"/>
    <property type="match status" value="1"/>
</dbReference>